<dbReference type="GO" id="GO:0005634">
    <property type="term" value="C:nucleus"/>
    <property type="evidence" value="ECO:0007669"/>
    <property type="project" value="UniProtKB-SubCell"/>
</dbReference>
<feature type="domain" description="BHLH" evidence="7">
    <location>
        <begin position="125"/>
        <end position="180"/>
    </location>
</feature>
<sequence length="214" mass="24249">MESKSPVRKLMKTRSSTTHSSPNINVKTESKILKSTNNIATSASSNDVANIVIQTKSNPQVSYRVVNLNQSNSTLLQTTTSSTGNNGPQILVMMPNNNTNNDNNQNTFVKKSESFTAPKNVADQKRRMTHREIERRRRDKINDWIYALSKEVPDCATDRTKQGQSKGGILAKTVKYIQDLRAENVSLRSDVERLKRRITDIEEDRIHYKDEAIV</sequence>
<organism evidence="9 10">
    <name type="scientific">Dermatophagoides farinae</name>
    <name type="common">American house dust mite</name>
    <dbReference type="NCBI Taxonomy" id="6954"/>
    <lineage>
        <taxon>Eukaryota</taxon>
        <taxon>Metazoa</taxon>
        <taxon>Ecdysozoa</taxon>
        <taxon>Arthropoda</taxon>
        <taxon>Chelicerata</taxon>
        <taxon>Arachnida</taxon>
        <taxon>Acari</taxon>
        <taxon>Acariformes</taxon>
        <taxon>Sarcoptiformes</taxon>
        <taxon>Astigmata</taxon>
        <taxon>Psoroptidia</taxon>
        <taxon>Analgoidea</taxon>
        <taxon>Pyroglyphidae</taxon>
        <taxon>Dermatophagoidinae</taxon>
        <taxon>Dermatophagoides</taxon>
    </lineage>
</organism>
<keyword evidence="2" id="KW-0805">Transcription regulation</keyword>
<dbReference type="Proteomes" id="UP000790347">
    <property type="component" value="Unassembled WGS sequence"/>
</dbReference>
<evidence type="ECO:0000256" key="3">
    <source>
        <dbReference type="ARBA" id="ARBA00023163"/>
    </source>
</evidence>
<evidence type="ECO:0000313" key="8">
    <source>
        <dbReference type="EMBL" id="KAH7637392.1"/>
    </source>
</evidence>
<dbReference type="GO" id="GO:0046983">
    <property type="term" value="F:protein dimerization activity"/>
    <property type="evidence" value="ECO:0007669"/>
    <property type="project" value="InterPro"/>
</dbReference>
<reference evidence="9" key="1">
    <citation type="submission" date="2013-05" db="EMBL/GenBank/DDBJ databases">
        <authorList>
            <person name="Yim A.K.Y."/>
            <person name="Chan T.F."/>
            <person name="Ji K.M."/>
            <person name="Liu X.Y."/>
            <person name="Zhou J.W."/>
            <person name="Li R.Q."/>
            <person name="Yang K.Y."/>
            <person name="Li J."/>
            <person name="Li M."/>
            <person name="Law P.T.W."/>
            <person name="Wu Y.L."/>
            <person name="Cai Z.L."/>
            <person name="Qin H."/>
            <person name="Bao Y."/>
            <person name="Leung R.K.K."/>
            <person name="Ng P.K.S."/>
            <person name="Zou J."/>
            <person name="Zhong X.J."/>
            <person name="Ran P.X."/>
            <person name="Zhong N.S."/>
            <person name="Liu Z.G."/>
            <person name="Tsui S.K.W."/>
        </authorList>
    </citation>
    <scope>NUCLEOTIDE SEQUENCE</scope>
    <source>
        <strain evidence="9">Derf</strain>
        <tissue evidence="9">Whole organism</tissue>
    </source>
</reference>
<keyword evidence="10" id="KW-1185">Reference proteome</keyword>
<feature type="compositionally biased region" description="Basic residues" evidence="6">
    <location>
        <begin position="1"/>
        <end position="12"/>
    </location>
</feature>
<dbReference type="SMART" id="SM00353">
    <property type="entry name" value="HLH"/>
    <property type="match status" value="1"/>
</dbReference>
<evidence type="ECO:0000256" key="1">
    <source>
        <dbReference type="ARBA" id="ARBA00004123"/>
    </source>
</evidence>
<dbReference type="GO" id="GO:0000981">
    <property type="term" value="F:DNA-binding transcription factor activity, RNA polymerase II-specific"/>
    <property type="evidence" value="ECO:0007669"/>
    <property type="project" value="TreeGrafter"/>
</dbReference>
<feature type="region of interest" description="Disordered" evidence="6">
    <location>
        <begin position="1"/>
        <end position="29"/>
    </location>
</feature>
<reference evidence="8" key="3">
    <citation type="journal article" date="2021" name="World Allergy Organ. J.">
        <title>Chromosome-level assembly of Dermatophagoides farinae genome and transcriptome reveals two novel allergens Der f 37 and Der f 39.</title>
        <authorList>
            <person name="Chen J."/>
            <person name="Cai Z."/>
            <person name="Fan D."/>
            <person name="Hu J."/>
            <person name="Hou Y."/>
            <person name="He Y."/>
            <person name="Zhang Z."/>
            <person name="Zhao Z."/>
            <person name="Gao P."/>
            <person name="Hu W."/>
            <person name="Sun J."/>
            <person name="Li J."/>
            <person name="Ji K."/>
        </authorList>
    </citation>
    <scope>NUCLEOTIDE SEQUENCE</scope>
    <source>
        <strain evidence="8">JKM2019</strain>
    </source>
</reference>
<dbReference type="Pfam" id="PF00010">
    <property type="entry name" value="HLH"/>
    <property type="match status" value="1"/>
</dbReference>
<feature type="coiled-coil region" evidence="5">
    <location>
        <begin position="177"/>
        <end position="211"/>
    </location>
</feature>
<dbReference type="OrthoDB" id="690068at2759"/>
<reference evidence="8" key="2">
    <citation type="submission" date="2020-06" db="EMBL/GenBank/DDBJ databases">
        <authorList>
            <person name="Ji K."/>
            <person name="Li J."/>
        </authorList>
    </citation>
    <scope>NUCLEOTIDE SEQUENCE</scope>
    <source>
        <strain evidence="8">JKM2019</strain>
        <tissue evidence="8">Whole body</tissue>
    </source>
</reference>
<evidence type="ECO:0000256" key="5">
    <source>
        <dbReference type="SAM" id="Coils"/>
    </source>
</evidence>
<evidence type="ECO:0000259" key="7">
    <source>
        <dbReference type="PROSITE" id="PS50888"/>
    </source>
</evidence>
<dbReference type="SUPFAM" id="SSF47459">
    <property type="entry name" value="HLH, helix-loop-helix DNA-binding domain"/>
    <property type="match status" value="1"/>
</dbReference>
<dbReference type="Proteomes" id="UP000828236">
    <property type="component" value="Unassembled WGS sequence"/>
</dbReference>
<protein>
    <submittedName>
        <fullName evidence="9">Positive regulation of transcription from RNA polymerase II promoter by glucose</fullName>
    </submittedName>
</protein>
<dbReference type="InterPro" id="IPR036638">
    <property type="entry name" value="HLH_DNA-bd_sf"/>
</dbReference>
<dbReference type="PANTHER" id="PTHR46117">
    <property type="entry name" value="FI24210P1"/>
    <property type="match status" value="1"/>
</dbReference>
<dbReference type="CDD" id="cd11396">
    <property type="entry name" value="bHLHzip_USF"/>
    <property type="match status" value="1"/>
</dbReference>
<evidence type="ECO:0000256" key="6">
    <source>
        <dbReference type="SAM" id="MobiDB-lite"/>
    </source>
</evidence>
<keyword evidence="4" id="KW-0539">Nucleus</keyword>
<reference evidence="9" key="4">
    <citation type="journal article" date="2022" name="Res Sq">
        <title>Comparative Genomics Reveals Insights into the Divergent Evolution of Astigmatic Mites and Household Pest Adaptations.</title>
        <authorList>
            <person name="Xiong Q."/>
            <person name="Wan A.T.-Y."/>
            <person name="Liu X.-Y."/>
            <person name="Fung C.S.-H."/>
            <person name="Xiao X."/>
            <person name="Malainual N."/>
            <person name="Hou J."/>
            <person name="Wang L."/>
            <person name="Wang M."/>
            <person name="Yang K."/>
            <person name="Cui Y."/>
            <person name="Leung E."/>
            <person name="Nong W."/>
            <person name="Shin S.-K."/>
            <person name="Au S."/>
            <person name="Jeong K.Y."/>
            <person name="Chew F.T."/>
            <person name="Hui J."/>
            <person name="Leung T.F."/>
            <person name="Tungtrongchitr A."/>
            <person name="Zhong N."/>
            <person name="Liu Z."/>
            <person name="Tsui S."/>
        </authorList>
    </citation>
    <scope>NUCLEOTIDE SEQUENCE</scope>
    <source>
        <strain evidence="9">Derf</strain>
        <tissue evidence="9">Whole organism</tissue>
    </source>
</reference>
<evidence type="ECO:0000256" key="4">
    <source>
        <dbReference type="ARBA" id="ARBA00023242"/>
    </source>
</evidence>
<dbReference type="Gene3D" id="4.10.280.10">
    <property type="entry name" value="Helix-loop-helix DNA-binding domain"/>
    <property type="match status" value="1"/>
</dbReference>
<dbReference type="InterPro" id="IPR051732">
    <property type="entry name" value="USF"/>
</dbReference>
<dbReference type="InterPro" id="IPR011598">
    <property type="entry name" value="bHLH_dom"/>
</dbReference>
<proteinExistence type="predicted"/>
<comment type="caution">
    <text evidence="9">The sequence shown here is derived from an EMBL/GenBank/DDBJ whole genome shotgun (WGS) entry which is preliminary data.</text>
</comment>
<dbReference type="EMBL" id="SDOV01000009">
    <property type="protein sequence ID" value="KAH7637392.1"/>
    <property type="molecule type" value="Genomic_DNA"/>
</dbReference>
<evidence type="ECO:0000256" key="2">
    <source>
        <dbReference type="ARBA" id="ARBA00023015"/>
    </source>
</evidence>
<keyword evidence="3" id="KW-0804">Transcription</keyword>
<evidence type="ECO:0000313" key="9">
    <source>
        <dbReference type="EMBL" id="KAH9511294.1"/>
    </source>
</evidence>
<dbReference type="EMBL" id="ASGP02000004">
    <property type="protein sequence ID" value="KAH9511294.1"/>
    <property type="molecule type" value="Genomic_DNA"/>
</dbReference>
<keyword evidence="5" id="KW-0175">Coiled coil</keyword>
<comment type="subcellular location">
    <subcellularLocation>
        <location evidence="1">Nucleus</location>
    </subcellularLocation>
</comment>
<dbReference type="GO" id="GO:0000978">
    <property type="term" value="F:RNA polymerase II cis-regulatory region sequence-specific DNA binding"/>
    <property type="evidence" value="ECO:0007669"/>
    <property type="project" value="TreeGrafter"/>
</dbReference>
<name>A0A922HXY0_DERFA</name>
<dbReference type="PANTHER" id="PTHR46117:SF3">
    <property type="entry name" value="FI24210P1"/>
    <property type="match status" value="1"/>
</dbReference>
<feature type="compositionally biased region" description="Polar residues" evidence="6">
    <location>
        <begin position="13"/>
        <end position="27"/>
    </location>
</feature>
<evidence type="ECO:0000313" key="10">
    <source>
        <dbReference type="Proteomes" id="UP000790347"/>
    </source>
</evidence>
<dbReference type="PROSITE" id="PS50888">
    <property type="entry name" value="BHLH"/>
    <property type="match status" value="1"/>
</dbReference>
<gene>
    <name evidence="9" type="primary">usf1_1</name>
    <name evidence="9" type="ORF">DERF_009762</name>
    <name evidence="8" type="ORF">HUG17_7598</name>
</gene>
<accession>A0A922HXY0</accession>
<dbReference type="AlphaFoldDB" id="A0A922HXY0"/>